<name>A0A0G4GL98_VITBC</name>
<evidence type="ECO:0000313" key="3">
    <source>
        <dbReference type="Proteomes" id="UP000041254"/>
    </source>
</evidence>
<keyword evidence="1" id="KW-0732">Signal</keyword>
<reference evidence="2 3" key="1">
    <citation type="submission" date="2014-11" db="EMBL/GenBank/DDBJ databases">
        <authorList>
            <person name="Zhu J."/>
            <person name="Qi W."/>
            <person name="Song R."/>
        </authorList>
    </citation>
    <scope>NUCLEOTIDE SEQUENCE [LARGE SCALE GENOMIC DNA]</scope>
</reference>
<evidence type="ECO:0000256" key="1">
    <source>
        <dbReference type="SAM" id="SignalP"/>
    </source>
</evidence>
<sequence length="88" mass="9425">MRVSQCHKLLPVAIAFVAAALPLASGRVPFASLDRRALNETSTVVAEETAQPQWRNRYALCAFYDPEAKGHRVPTEAVSCTAGGGKTP</sequence>
<feature type="chain" id="PRO_5005190862" evidence="1">
    <location>
        <begin position="27"/>
        <end position="88"/>
    </location>
</feature>
<feature type="signal peptide" evidence="1">
    <location>
        <begin position="1"/>
        <end position="26"/>
    </location>
</feature>
<dbReference type="AlphaFoldDB" id="A0A0G4GL98"/>
<gene>
    <name evidence="2" type="ORF">Vbra_18204</name>
</gene>
<dbReference type="VEuPathDB" id="CryptoDB:Vbra_18204"/>
<organism evidence="2 3">
    <name type="scientific">Vitrella brassicaformis (strain CCMP3155)</name>
    <dbReference type="NCBI Taxonomy" id="1169540"/>
    <lineage>
        <taxon>Eukaryota</taxon>
        <taxon>Sar</taxon>
        <taxon>Alveolata</taxon>
        <taxon>Colpodellida</taxon>
        <taxon>Vitrellaceae</taxon>
        <taxon>Vitrella</taxon>
    </lineage>
</organism>
<dbReference type="InParanoid" id="A0A0G4GL98"/>
<protein>
    <submittedName>
        <fullName evidence="2">Uncharacterized protein</fullName>
    </submittedName>
</protein>
<accession>A0A0G4GL98</accession>
<dbReference type="EMBL" id="CDMY01000708">
    <property type="protein sequence ID" value="CEM30838.1"/>
    <property type="molecule type" value="Genomic_DNA"/>
</dbReference>
<keyword evidence="3" id="KW-1185">Reference proteome</keyword>
<evidence type="ECO:0000313" key="2">
    <source>
        <dbReference type="EMBL" id="CEM30838.1"/>
    </source>
</evidence>
<dbReference type="Proteomes" id="UP000041254">
    <property type="component" value="Unassembled WGS sequence"/>
</dbReference>
<proteinExistence type="predicted"/>